<dbReference type="OMA" id="MCPDISK"/>
<accession>A0A1B6PEX8</accession>
<organism evidence="2 3">
    <name type="scientific">Sorghum bicolor</name>
    <name type="common">Sorghum</name>
    <name type="synonym">Sorghum vulgare</name>
    <dbReference type="NCBI Taxonomy" id="4558"/>
    <lineage>
        <taxon>Eukaryota</taxon>
        <taxon>Viridiplantae</taxon>
        <taxon>Streptophyta</taxon>
        <taxon>Embryophyta</taxon>
        <taxon>Tracheophyta</taxon>
        <taxon>Spermatophyta</taxon>
        <taxon>Magnoliopsida</taxon>
        <taxon>Liliopsida</taxon>
        <taxon>Poales</taxon>
        <taxon>Poaceae</taxon>
        <taxon>PACMAD clade</taxon>
        <taxon>Panicoideae</taxon>
        <taxon>Andropogonodae</taxon>
        <taxon>Andropogoneae</taxon>
        <taxon>Sorghinae</taxon>
        <taxon>Sorghum</taxon>
    </lineage>
</organism>
<feature type="signal peptide" evidence="1">
    <location>
        <begin position="1"/>
        <end position="22"/>
    </location>
</feature>
<keyword evidence="3" id="KW-1185">Reference proteome</keyword>
<evidence type="ECO:0008006" key="4">
    <source>
        <dbReference type="Google" id="ProtNLM"/>
    </source>
</evidence>
<reference evidence="3" key="2">
    <citation type="journal article" date="2018" name="Plant J.">
        <title>The Sorghum bicolor reference genome: improved assembly, gene annotations, a transcriptome atlas, and signatures of genome organization.</title>
        <authorList>
            <person name="McCormick R.F."/>
            <person name="Truong S.K."/>
            <person name="Sreedasyam A."/>
            <person name="Jenkins J."/>
            <person name="Shu S."/>
            <person name="Sims D."/>
            <person name="Kennedy M."/>
            <person name="Amirebrahimi M."/>
            <person name="Weers B.D."/>
            <person name="McKinley B."/>
            <person name="Mattison A."/>
            <person name="Morishige D.T."/>
            <person name="Grimwood J."/>
            <person name="Schmutz J."/>
            <person name="Mullet J.E."/>
        </authorList>
    </citation>
    <scope>NUCLEOTIDE SEQUENCE [LARGE SCALE GENOMIC DNA]</scope>
    <source>
        <strain evidence="3">cv. BTx623</strain>
    </source>
</reference>
<name>A0A1B6PEX8_SORBI</name>
<evidence type="ECO:0000256" key="1">
    <source>
        <dbReference type="SAM" id="SignalP"/>
    </source>
</evidence>
<dbReference type="EMBL" id="CM000766">
    <property type="protein sequence ID" value="KXG24251.1"/>
    <property type="molecule type" value="Genomic_DNA"/>
</dbReference>
<dbReference type="AlphaFoldDB" id="A0A1B6PEX8"/>
<protein>
    <recommendedName>
        <fullName evidence="4">Knottin scorpion toxin-like domain-containing protein</fullName>
    </recommendedName>
</protein>
<dbReference type="InParanoid" id="A0A1B6PEX8"/>
<evidence type="ECO:0000313" key="2">
    <source>
        <dbReference type="EMBL" id="KXG24251.1"/>
    </source>
</evidence>
<feature type="chain" id="PRO_5008588924" description="Knottin scorpion toxin-like domain-containing protein" evidence="1">
    <location>
        <begin position="23"/>
        <end position="80"/>
    </location>
</feature>
<dbReference type="Proteomes" id="UP000000768">
    <property type="component" value="Chromosome 7"/>
</dbReference>
<reference evidence="2 3" key="1">
    <citation type="journal article" date="2009" name="Nature">
        <title>The Sorghum bicolor genome and the diversification of grasses.</title>
        <authorList>
            <person name="Paterson A.H."/>
            <person name="Bowers J.E."/>
            <person name="Bruggmann R."/>
            <person name="Dubchak I."/>
            <person name="Grimwood J."/>
            <person name="Gundlach H."/>
            <person name="Haberer G."/>
            <person name="Hellsten U."/>
            <person name="Mitros T."/>
            <person name="Poliakov A."/>
            <person name="Schmutz J."/>
            <person name="Spannagl M."/>
            <person name="Tang H."/>
            <person name="Wang X."/>
            <person name="Wicker T."/>
            <person name="Bharti A.K."/>
            <person name="Chapman J."/>
            <person name="Feltus F.A."/>
            <person name="Gowik U."/>
            <person name="Grigoriev I.V."/>
            <person name="Lyons E."/>
            <person name="Maher C.A."/>
            <person name="Martis M."/>
            <person name="Narechania A."/>
            <person name="Otillar R.P."/>
            <person name="Penning B.W."/>
            <person name="Salamov A.A."/>
            <person name="Wang Y."/>
            <person name="Zhang L."/>
            <person name="Carpita N.C."/>
            <person name="Freeling M."/>
            <person name="Gingle A.R."/>
            <person name="Hash C.T."/>
            <person name="Keller B."/>
            <person name="Klein P."/>
            <person name="Kresovich S."/>
            <person name="McCann M.C."/>
            <person name="Ming R."/>
            <person name="Peterson D.G."/>
            <person name="Mehboob-ur-Rahman"/>
            <person name="Ware D."/>
            <person name="Westhoff P."/>
            <person name="Mayer K.F."/>
            <person name="Messing J."/>
            <person name="Rokhsar D.S."/>
        </authorList>
    </citation>
    <scope>NUCLEOTIDE SEQUENCE [LARGE SCALE GENOMIC DNA]</scope>
    <source>
        <strain evidence="3">cv. BTx623</strain>
    </source>
</reference>
<evidence type="ECO:0000313" key="3">
    <source>
        <dbReference type="Proteomes" id="UP000000768"/>
    </source>
</evidence>
<sequence length="80" mass="8669">MAATKNNLLFPFLLLAMVLVASHEGNKMLVGAETCESIADDSCGGHPIFLCLDADKCDDCCRDKGYNRGKCNFLSCDCCK</sequence>
<proteinExistence type="predicted"/>
<keyword evidence="1" id="KW-0732">Signal</keyword>
<gene>
    <name evidence="2" type="ORF">SORBI_3007G014300</name>
</gene>
<dbReference type="Gramene" id="KXG24251">
    <property type="protein sequence ID" value="KXG24251"/>
    <property type="gene ID" value="SORBI_3007G014300"/>
</dbReference>